<reference evidence="1 2" key="1">
    <citation type="journal article" date="2000" name="DNA Res.">
        <title>Complete genome structure of the nitrogen-fixing symbiotic bacterium Mesorhizobium loti.</title>
        <authorList>
            <person name="Kaneko T."/>
            <person name="Nakamura Y."/>
            <person name="Sato S."/>
            <person name="Asamizu E."/>
            <person name="Kato T."/>
            <person name="Sasamoto S."/>
            <person name="Watanabe A."/>
            <person name="Idesawa K."/>
            <person name="Ishikawa A."/>
            <person name="Kawashima K."/>
            <person name="Kimura T."/>
            <person name="Kishida Y."/>
            <person name="Kiyokawa C."/>
            <person name="Kohara M."/>
            <person name="Matsumoto M."/>
            <person name="Matsuno A."/>
            <person name="Mochizuki Y."/>
            <person name="Nakayama S."/>
            <person name="Nakazaki N."/>
            <person name="Shimpo S."/>
            <person name="Sugimoto M."/>
            <person name="Takeuchi C."/>
            <person name="Yamada M."/>
            <person name="Tabata S."/>
        </authorList>
    </citation>
    <scope>NUCLEOTIDE SEQUENCE [LARGE SCALE GENOMIC DNA]</scope>
    <source>
        <strain evidence="2">LMG 29417 / CECT 9101 / MAFF 303099</strain>
        <plasmid evidence="1 2">pMLa</plasmid>
    </source>
</reference>
<sequence length="399" mass="43334">MSRYNPLRQRRWRSAVNGRVKILIVGHGVLGGAVLDFLCQSGRPYDLHVGARDLQRASLRVNLSKYTALNLGLSPAIEIVPLDLMNTEATAERLAALRPDIIFNATTLHSWWRITQLPTDAYQQIDRARGGVWTPMHLMLIRRLMKAVREAGVESIVVNASYPDVTNAALAAEGLSPTIGIGNIANAVPGIRLAAAHLLGCELKAVDVQFFAQHYVSYRMPSTGSTDGAPYHLSIYRNGQEVKPQELGHDEIFANVAGRFRRVKGLAGQSVTASSATAILRAFADHLERVVHAPGPLGLVGGYPVRIAPTGISIELPQGLSLDDAVEINSQCQKYDGIEAVESDGTVRFTVESAGILRELLGYDCEAMPLDECEKRAEELAAKYAEYCGRLQSGAIRAA</sequence>
<accession>Q981H8</accession>
<dbReference type="HOGENOM" id="CLU_061378_0_0_5"/>
<dbReference type="InterPro" id="IPR036291">
    <property type="entry name" value="NAD(P)-bd_dom_sf"/>
</dbReference>
<keyword evidence="1" id="KW-0614">Plasmid</keyword>
<dbReference type="AlphaFoldDB" id="Q981H8"/>
<evidence type="ECO:0000313" key="2">
    <source>
        <dbReference type="Proteomes" id="UP000000552"/>
    </source>
</evidence>
<dbReference type="Gene3D" id="3.40.50.720">
    <property type="entry name" value="NAD(P)-binding Rossmann-like Domain"/>
    <property type="match status" value="1"/>
</dbReference>
<protein>
    <submittedName>
        <fullName evidence="1">Mll9370 protein</fullName>
    </submittedName>
</protein>
<dbReference type="Proteomes" id="UP000000552">
    <property type="component" value="Plasmid pMLa"/>
</dbReference>
<dbReference type="KEGG" id="mlo:mll9370"/>
<dbReference type="SUPFAM" id="SSF51735">
    <property type="entry name" value="NAD(P)-binding Rossmann-fold domains"/>
    <property type="match status" value="1"/>
</dbReference>
<name>Q981H8_RHILO</name>
<proteinExistence type="predicted"/>
<geneLocation type="plasmid" evidence="1 2">
    <name>pMLa</name>
</geneLocation>
<dbReference type="EMBL" id="BA000013">
    <property type="protein sequence ID" value="BAB54977.1"/>
    <property type="molecule type" value="Genomic_DNA"/>
</dbReference>
<dbReference type="PATRIC" id="fig|266835.9.peg.7135"/>
<organism evidence="1 2">
    <name type="scientific">Mesorhizobium japonicum (strain LMG 29417 / CECT 9101 / MAFF 303099)</name>
    <name type="common">Mesorhizobium loti (strain MAFF 303099)</name>
    <dbReference type="NCBI Taxonomy" id="266835"/>
    <lineage>
        <taxon>Bacteria</taxon>
        <taxon>Pseudomonadati</taxon>
        <taxon>Pseudomonadota</taxon>
        <taxon>Alphaproteobacteria</taxon>
        <taxon>Hyphomicrobiales</taxon>
        <taxon>Phyllobacteriaceae</taxon>
        <taxon>Mesorhizobium</taxon>
    </lineage>
</organism>
<gene>
    <name evidence="1" type="ordered locus">mll9370</name>
</gene>
<evidence type="ECO:0000313" key="1">
    <source>
        <dbReference type="EMBL" id="BAB54977.1"/>
    </source>
</evidence>